<comment type="catalytic activity">
    <reaction evidence="8 10">
        <text>AMP + ATP = 2 ADP</text>
        <dbReference type="Rhea" id="RHEA:12973"/>
        <dbReference type="ChEBI" id="CHEBI:30616"/>
        <dbReference type="ChEBI" id="CHEBI:456215"/>
        <dbReference type="ChEBI" id="CHEBI:456216"/>
        <dbReference type="EC" id="2.7.4.3"/>
    </reaction>
</comment>
<dbReference type="NCBIfam" id="NF001381">
    <property type="entry name" value="PRK00279.1-3"/>
    <property type="match status" value="1"/>
</dbReference>
<evidence type="ECO:0000256" key="5">
    <source>
        <dbReference type="ARBA" id="ARBA00022777"/>
    </source>
</evidence>
<evidence type="ECO:0000256" key="10">
    <source>
        <dbReference type="RuleBase" id="RU003331"/>
    </source>
</evidence>
<comment type="subunit">
    <text evidence="8 10">Monomer.</text>
</comment>
<keyword evidence="3 8" id="KW-0545">Nucleotide biosynthesis</keyword>
<dbReference type="NCBIfam" id="NF001380">
    <property type="entry name" value="PRK00279.1-2"/>
    <property type="match status" value="1"/>
</dbReference>
<keyword evidence="7 8" id="KW-0067">ATP-binding</keyword>
<protein>
    <recommendedName>
        <fullName evidence="8 10">Adenylate kinase</fullName>
        <shortName evidence="8">AK</shortName>
        <ecNumber evidence="8 10">2.7.4.3</ecNumber>
    </recommendedName>
    <alternativeName>
        <fullName evidence="8">ATP-AMP transphosphorylase</fullName>
    </alternativeName>
    <alternativeName>
        <fullName evidence="8">ATP:AMP phosphotransferase</fullName>
    </alternativeName>
    <alternativeName>
        <fullName evidence="8">Adenylate monophosphate kinase</fullName>
    </alternativeName>
</protein>
<name>A0A926DEG2_9FIRM</name>
<feature type="binding site" evidence="8">
    <location>
        <position position="195"/>
    </location>
    <ligand>
        <name>ATP</name>
        <dbReference type="ChEBI" id="CHEBI:30616"/>
    </ligand>
</feature>
<dbReference type="Gene3D" id="3.40.50.300">
    <property type="entry name" value="P-loop containing nucleotide triphosphate hydrolases"/>
    <property type="match status" value="1"/>
</dbReference>
<comment type="pathway">
    <text evidence="8">Purine metabolism; AMP biosynthesis via salvage pathway; AMP from ADP: step 1/1.</text>
</comment>
<keyword evidence="2 8" id="KW-0479">Metal-binding</keyword>
<feature type="binding site" evidence="8">
    <location>
        <position position="92"/>
    </location>
    <ligand>
        <name>AMP</name>
        <dbReference type="ChEBI" id="CHEBI:456215"/>
    </ligand>
</feature>
<dbReference type="Proteomes" id="UP000620366">
    <property type="component" value="Unassembled WGS sequence"/>
</dbReference>
<dbReference type="PROSITE" id="PS00113">
    <property type="entry name" value="ADENYLATE_KINASE"/>
    <property type="match status" value="1"/>
</dbReference>
<feature type="binding site" evidence="8">
    <location>
        <position position="126"/>
    </location>
    <ligand>
        <name>Zn(2+)</name>
        <dbReference type="ChEBI" id="CHEBI:29105"/>
        <note>structural</note>
    </ligand>
</feature>
<dbReference type="GO" id="GO:0004017">
    <property type="term" value="F:AMP kinase activity"/>
    <property type="evidence" value="ECO:0007669"/>
    <property type="project" value="UniProtKB-UniRule"/>
</dbReference>
<keyword evidence="5 8" id="KW-0418">Kinase</keyword>
<dbReference type="EMBL" id="JACRSP010000005">
    <property type="protein sequence ID" value="MBC8537113.1"/>
    <property type="molecule type" value="Genomic_DNA"/>
</dbReference>
<evidence type="ECO:0000259" key="11">
    <source>
        <dbReference type="Pfam" id="PF05191"/>
    </source>
</evidence>
<dbReference type="EC" id="2.7.4.3" evidence="8 10"/>
<feature type="region of interest" description="NMP" evidence="8">
    <location>
        <begin position="30"/>
        <end position="59"/>
    </location>
</feature>
<proteinExistence type="inferred from homology"/>
<accession>A0A926DEG2</accession>
<comment type="function">
    <text evidence="8">Catalyzes the reversible transfer of the terminal phosphate group between ATP and AMP. Plays an important role in cellular energy homeostasis and in adenine nucleotide metabolism.</text>
</comment>
<gene>
    <name evidence="8" type="primary">adk</name>
    <name evidence="12" type="ORF">H8695_10480</name>
</gene>
<feature type="domain" description="Adenylate kinase active site lid" evidence="11">
    <location>
        <begin position="123"/>
        <end position="158"/>
    </location>
</feature>
<evidence type="ECO:0000313" key="13">
    <source>
        <dbReference type="Proteomes" id="UP000620366"/>
    </source>
</evidence>
<feature type="binding site" evidence="8">
    <location>
        <begin position="132"/>
        <end position="133"/>
    </location>
    <ligand>
        <name>ATP</name>
        <dbReference type="ChEBI" id="CHEBI:30616"/>
    </ligand>
</feature>
<dbReference type="GO" id="GO:0005524">
    <property type="term" value="F:ATP binding"/>
    <property type="evidence" value="ECO:0007669"/>
    <property type="project" value="UniProtKB-UniRule"/>
</dbReference>
<dbReference type="NCBIfam" id="TIGR01351">
    <property type="entry name" value="adk"/>
    <property type="match status" value="1"/>
</dbReference>
<dbReference type="HAMAP" id="MF_00235">
    <property type="entry name" value="Adenylate_kinase_Adk"/>
    <property type="match status" value="1"/>
</dbReference>
<keyword evidence="4 8" id="KW-0547">Nucleotide-binding</keyword>
<dbReference type="InterPro" id="IPR007862">
    <property type="entry name" value="Adenylate_kinase_lid-dom"/>
</dbReference>
<evidence type="ECO:0000256" key="3">
    <source>
        <dbReference type="ARBA" id="ARBA00022727"/>
    </source>
</evidence>
<dbReference type="CDD" id="cd01428">
    <property type="entry name" value="ADK"/>
    <property type="match status" value="1"/>
</dbReference>
<feature type="binding site" evidence="8">
    <location>
        <position position="129"/>
    </location>
    <ligand>
        <name>Zn(2+)</name>
        <dbReference type="ChEBI" id="CHEBI:29105"/>
        <note>structural</note>
    </ligand>
</feature>
<keyword evidence="13" id="KW-1185">Reference proteome</keyword>
<feature type="binding site" evidence="8">
    <location>
        <position position="149"/>
    </location>
    <ligand>
        <name>Zn(2+)</name>
        <dbReference type="ChEBI" id="CHEBI:29105"/>
        <note>structural</note>
    </ligand>
</feature>
<evidence type="ECO:0000256" key="4">
    <source>
        <dbReference type="ARBA" id="ARBA00022741"/>
    </source>
</evidence>
<dbReference type="GO" id="GO:0005737">
    <property type="term" value="C:cytoplasm"/>
    <property type="evidence" value="ECO:0007669"/>
    <property type="project" value="UniProtKB-SubCell"/>
</dbReference>
<dbReference type="NCBIfam" id="NF011100">
    <property type="entry name" value="PRK14527.1"/>
    <property type="match status" value="1"/>
</dbReference>
<reference evidence="12" key="1">
    <citation type="submission" date="2020-08" db="EMBL/GenBank/DDBJ databases">
        <title>Genome public.</title>
        <authorList>
            <person name="Liu C."/>
            <person name="Sun Q."/>
        </authorList>
    </citation>
    <scope>NUCLEOTIDE SEQUENCE</scope>
    <source>
        <strain evidence="12">BX7</strain>
    </source>
</reference>
<comment type="subcellular location">
    <subcellularLocation>
        <location evidence="8 10">Cytoplasm</location>
    </subcellularLocation>
</comment>
<organism evidence="12 13">
    <name type="scientific">Feifania hominis</name>
    <dbReference type="NCBI Taxonomy" id="2763660"/>
    <lineage>
        <taxon>Bacteria</taxon>
        <taxon>Bacillati</taxon>
        <taxon>Bacillota</taxon>
        <taxon>Clostridia</taxon>
        <taxon>Eubacteriales</taxon>
        <taxon>Feifaniaceae</taxon>
        <taxon>Feifania</taxon>
    </lineage>
</organism>
<dbReference type="InterPro" id="IPR000850">
    <property type="entry name" value="Adenylat/UMP-CMP_kin"/>
</dbReference>
<dbReference type="InterPro" id="IPR027417">
    <property type="entry name" value="P-loop_NTPase"/>
</dbReference>
<feature type="region of interest" description="LID" evidence="8">
    <location>
        <begin position="122"/>
        <end position="159"/>
    </location>
</feature>
<dbReference type="SUPFAM" id="SSF52540">
    <property type="entry name" value="P-loop containing nucleoside triphosphate hydrolases"/>
    <property type="match status" value="1"/>
</dbReference>
<dbReference type="PANTHER" id="PTHR23359">
    <property type="entry name" value="NUCLEOTIDE KINASE"/>
    <property type="match status" value="1"/>
</dbReference>
<feature type="binding site" evidence="8">
    <location>
        <position position="36"/>
    </location>
    <ligand>
        <name>AMP</name>
        <dbReference type="ChEBI" id="CHEBI:456215"/>
    </ligand>
</feature>
<feature type="binding site" evidence="8">
    <location>
        <begin position="57"/>
        <end position="59"/>
    </location>
    <ligand>
        <name>AMP</name>
        <dbReference type="ChEBI" id="CHEBI:456215"/>
    </ligand>
</feature>
<evidence type="ECO:0000256" key="9">
    <source>
        <dbReference type="RuleBase" id="RU003330"/>
    </source>
</evidence>
<sequence>MKLILLGAPGAGKGTQAEIISENYHIPSISTGNILRAAIAEGSELGLEAKKFMDQGALVPDEVVVNLIKQRLSQSDCANGFILDGFPRTPAQAETLEKMGVSIDAVVSIEVPDEAIIERMGGRRCCESCGASYHVKYNPSERGELCEKCGGKLVIRADDNPETVKKRLDVFHSQTEELKEYYHSKGLLKIVIGQEEVADTTAEMSKVLESLKNV</sequence>
<feature type="binding site" evidence="8">
    <location>
        <begin position="85"/>
        <end position="88"/>
    </location>
    <ligand>
        <name>AMP</name>
        <dbReference type="ChEBI" id="CHEBI:456215"/>
    </ligand>
</feature>
<dbReference type="GO" id="GO:0008270">
    <property type="term" value="F:zinc ion binding"/>
    <property type="evidence" value="ECO:0007669"/>
    <property type="project" value="UniProtKB-UniRule"/>
</dbReference>
<evidence type="ECO:0000313" key="12">
    <source>
        <dbReference type="EMBL" id="MBC8537113.1"/>
    </source>
</evidence>
<comment type="similarity">
    <text evidence="8 9">Belongs to the adenylate kinase family.</text>
</comment>
<evidence type="ECO:0000256" key="2">
    <source>
        <dbReference type="ARBA" id="ARBA00022723"/>
    </source>
</evidence>
<evidence type="ECO:0000256" key="1">
    <source>
        <dbReference type="ARBA" id="ARBA00022679"/>
    </source>
</evidence>
<dbReference type="InterPro" id="IPR006259">
    <property type="entry name" value="Adenyl_kin_sub"/>
</dbReference>
<dbReference type="Pfam" id="PF05191">
    <property type="entry name" value="ADK_lid"/>
    <property type="match status" value="1"/>
</dbReference>
<dbReference type="RefSeq" id="WP_249301396.1">
    <property type="nucleotide sequence ID" value="NZ_JACRSP010000005.1"/>
</dbReference>
<feature type="binding site" evidence="8">
    <location>
        <position position="156"/>
    </location>
    <ligand>
        <name>AMP</name>
        <dbReference type="ChEBI" id="CHEBI:456215"/>
    </ligand>
</feature>
<feature type="binding site" evidence="8">
    <location>
        <position position="167"/>
    </location>
    <ligand>
        <name>AMP</name>
        <dbReference type="ChEBI" id="CHEBI:456215"/>
    </ligand>
</feature>
<feature type="binding site" evidence="8">
    <location>
        <position position="146"/>
    </location>
    <ligand>
        <name>Zn(2+)</name>
        <dbReference type="ChEBI" id="CHEBI:29105"/>
        <note>structural</note>
    </ligand>
</feature>
<keyword evidence="8" id="KW-0963">Cytoplasm</keyword>
<evidence type="ECO:0000256" key="7">
    <source>
        <dbReference type="ARBA" id="ARBA00022840"/>
    </source>
</evidence>
<keyword evidence="1 8" id="KW-0808">Transferase</keyword>
<dbReference type="FunFam" id="3.40.50.300:FF:000106">
    <property type="entry name" value="Adenylate kinase mitochondrial"/>
    <property type="match status" value="1"/>
</dbReference>
<evidence type="ECO:0000256" key="6">
    <source>
        <dbReference type="ARBA" id="ARBA00022833"/>
    </source>
</evidence>
<comment type="domain">
    <text evidence="8">Consists of three domains, a large central CORE domain and two small peripheral domains, NMPbind and LID, which undergo movements during catalysis. The LID domain closes over the site of phosphoryl transfer upon ATP binding. Assembling and dissambling the active center during each catalytic cycle provides an effective means to prevent ATP hydrolysis. Some bacteria have evolved a zinc-coordinating structure that stabilizes the LID domain.</text>
</comment>
<feature type="binding site" evidence="8">
    <location>
        <position position="123"/>
    </location>
    <ligand>
        <name>ATP</name>
        <dbReference type="ChEBI" id="CHEBI:30616"/>
    </ligand>
</feature>
<dbReference type="GO" id="GO:0044209">
    <property type="term" value="P:AMP salvage"/>
    <property type="evidence" value="ECO:0007669"/>
    <property type="project" value="UniProtKB-UniRule"/>
</dbReference>
<dbReference type="InterPro" id="IPR033690">
    <property type="entry name" value="Adenylat_kinase_CS"/>
</dbReference>
<keyword evidence="6 8" id="KW-0862">Zinc</keyword>
<dbReference type="PRINTS" id="PR00094">
    <property type="entry name" value="ADENYLTKNASE"/>
</dbReference>
<dbReference type="AlphaFoldDB" id="A0A926DEG2"/>
<feature type="binding site" evidence="8">
    <location>
        <begin position="10"/>
        <end position="15"/>
    </location>
    <ligand>
        <name>ATP</name>
        <dbReference type="ChEBI" id="CHEBI:30616"/>
    </ligand>
</feature>
<dbReference type="Pfam" id="PF00406">
    <property type="entry name" value="ADK"/>
    <property type="match status" value="1"/>
</dbReference>
<comment type="caution">
    <text evidence="12">The sequence shown here is derived from an EMBL/GenBank/DDBJ whole genome shotgun (WGS) entry which is preliminary data.</text>
</comment>
<evidence type="ECO:0000256" key="8">
    <source>
        <dbReference type="HAMAP-Rule" id="MF_00235"/>
    </source>
</evidence>
<feature type="binding site" evidence="8">
    <location>
        <position position="31"/>
    </location>
    <ligand>
        <name>AMP</name>
        <dbReference type="ChEBI" id="CHEBI:456215"/>
    </ligand>
</feature>